<protein>
    <submittedName>
        <fullName evidence="1">Uncharacterized protein</fullName>
    </submittedName>
</protein>
<gene>
    <name evidence="2" type="ORF">IV203_020747</name>
    <name evidence="1" type="ORF">IV203_021561</name>
</gene>
<evidence type="ECO:0000313" key="2">
    <source>
        <dbReference type="EMBL" id="KAG7342803.1"/>
    </source>
</evidence>
<evidence type="ECO:0000313" key="1">
    <source>
        <dbReference type="EMBL" id="KAG7338629.1"/>
    </source>
</evidence>
<organism evidence="1 3">
    <name type="scientific">Nitzschia inconspicua</name>
    <dbReference type="NCBI Taxonomy" id="303405"/>
    <lineage>
        <taxon>Eukaryota</taxon>
        <taxon>Sar</taxon>
        <taxon>Stramenopiles</taxon>
        <taxon>Ochrophyta</taxon>
        <taxon>Bacillariophyta</taxon>
        <taxon>Bacillariophyceae</taxon>
        <taxon>Bacillariophycidae</taxon>
        <taxon>Bacillariales</taxon>
        <taxon>Bacillariaceae</taxon>
        <taxon>Nitzschia</taxon>
    </lineage>
</organism>
<comment type="caution">
    <text evidence="1">The sequence shown here is derived from an EMBL/GenBank/DDBJ whole genome shotgun (WGS) entry which is preliminary data.</text>
</comment>
<accession>A0A9K3K7N4</accession>
<dbReference type="Proteomes" id="UP000693970">
    <property type="component" value="Unassembled WGS sequence"/>
</dbReference>
<name>A0A9K3K7N4_9STRA</name>
<dbReference type="OrthoDB" id="9219244at2759"/>
<dbReference type="EMBL" id="JAGRRH010000052">
    <property type="protein sequence ID" value="KAG7338629.1"/>
    <property type="molecule type" value="Genomic_DNA"/>
</dbReference>
<reference evidence="1" key="2">
    <citation type="submission" date="2021-04" db="EMBL/GenBank/DDBJ databases">
        <authorList>
            <person name="Podell S."/>
        </authorList>
    </citation>
    <scope>NUCLEOTIDE SEQUENCE</scope>
    <source>
        <strain evidence="1">Hildebrandi</strain>
    </source>
</reference>
<dbReference type="AlphaFoldDB" id="A0A9K3K7N4"/>
<proteinExistence type="predicted"/>
<keyword evidence="3" id="KW-1185">Reference proteome</keyword>
<reference evidence="1" key="1">
    <citation type="journal article" date="2021" name="Sci. Rep.">
        <title>Diploid genomic architecture of Nitzschia inconspicua, an elite biomass production diatom.</title>
        <authorList>
            <person name="Oliver A."/>
            <person name="Podell S."/>
            <person name="Pinowska A."/>
            <person name="Traller J.C."/>
            <person name="Smith S.R."/>
            <person name="McClure R."/>
            <person name="Beliaev A."/>
            <person name="Bohutskyi P."/>
            <person name="Hill E.A."/>
            <person name="Rabines A."/>
            <person name="Zheng H."/>
            <person name="Allen L.Z."/>
            <person name="Kuo A."/>
            <person name="Grigoriev I.V."/>
            <person name="Allen A.E."/>
            <person name="Hazlebeck D."/>
            <person name="Allen E.E."/>
        </authorList>
    </citation>
    <scope>NUCLEOTIDE SEQUENCE</scope>
    <source>
        <strain evidence="1">Hildebrandi</strain>
    </source>
</reference>
<sequence length="332" mass="37683">MKYFARLNSDMDKKWSKSNNKLSSDASVCSTASLDSSHSSLDVGSEQAIRDFGGKYVTFKRRVAKTIKVDFVCDIDDIEDHWYSSDDFKKFKARDKKLLEEMRSAVALEALEEKLQECTRGLEKEQPEMKRRTNTHKKECWAVVLSQPNFAENADAIAKAYSRSSRASTRDATIVARLDAMAAKEYLNDGPIRRSHFKSSGARLGDSLRLIFVVDNNGGMFHQLPPDFLIGGNRALRCASEKLGALRRNLVRFGALRTNLVRFGALRTNMVRFGALRTNLVRFGQIWCAYRTNLVRFGQIWCASVRLSDKFGALRTNLSLSLSKNWDGYYQL</sequence>
<evidence type="ECO:0000313" key="3">
    <source>
        <dbReference type="Proteomes" id="UP000693970"/>
    </source>
</evidence>
<dbReference type="EMBL" id="JAGRRH010000024">
    <property type="protein sequence ID" value="KAG7342803.1"/>
    <property type="molecule type" value="Genomic_DNA"/>
</dbReference>